<dbReference type="InterPro" id="IPR016024">
    <property type="entry name" value="ARM-type_fold"/>
</dbReference>
<dbReference type="RefSeq" id="WP_187687909.1">
    <property type="nucleotide sequence ID" value="NZ_AP023396.1"/>
</dbReference>
<reference evidence="1 2" key="1">
    <citation type="submission" date="2020-08" db="EMBL/GenBank/DDBJ databases">
        <title>Genome Sequencing of Nocardia wallacei strain FMUON74 and assembly.</title>
        <authorList>
            <person name="Toyokawa M."/>
            <person name="Uesaka K."/>
        </authorList>
    </citation>
    <scope>NUCLEOTIDE SEQUENCE [LARGE SCALE GENOMIC DNA]</scope>
    <source>
        <strain evidence="1 2">FMUON74</strain>
    </source>
</reference>
<dbReference type="GeneID" id="80347015"/>
<evidence type="ECO:0000313" key="2">
    <source>
        <dbReference type="Proteomes" id="UP000516173"/>
    </source>
</evidence>
<proteinExistence type="predicted"/>
<dbReference type="AlphaFoldDB" id="A0A7G1KHH7"/>
<sequence length="224" mass="24020">MASMDGNAQDVRLLEGLAAANSSTRLAAALAIGTRGEGDFADALVARCAVEPDFFVRDMLTWALTRLPTERTLPKLLAELRSERAQARSQALHTLSKIGDGAAWPAITPSLLRDPDDEVARSAWRAAVVLVPDNEKERLASELATQMGRGDREVRLSLSRALVALGDVIEPVLHTAATGADPEVRAHARATERLLRDPDAGFDLAVDQARRVVALGPERAESAC</sequence>
<accession>A0A7G1KHH7</accession>
<dbReference type="Pfam" id="PF13646">
    <property type="entry name" value="HEAT_2"/>
    <property type="match status" value="1"/>
</dbReference>
<dbReference type="Proteomes" id="UP000516173">
    <property type="component" value="Chromosome"/>
</dbReference>
<dbReference type="Gene3D" id="1.25.10.10">
    <property type="entry name" value="Leucine-rich Repeat Variant"/>
    <property type="match status" value="1"/>
</dbReference>
<evidence type="ECO:0008006" key="3">
    <source>
        <dbReference type="Google" id="ProtNLM"/>
    </source>
</evidence>
<organism evidence="1 2">
    <name type="scientific">Nocardia wallacei</name>
    <dbReference type="NCBI Taxonomy" id="480035"/>
    <lineage>
        <taxon>Bacteria</taxon>
        <taxon>Bacillati</taxon>
        <taxon>Actinomycetota</taxon>
        <taxon>Actinomycetes</taxon>
        <taxon>Mycobacteriales</taxon>
        <taxon>Nocardiaceae</taxon>
        <taxon>Nocardia</taxon>
    </lineage>
</organism>
<protein>
    <recommendedName>
        <fullName evidence="3">HEAT repeat-containing protein</fullName>
    </recommendedName>
</protein>
<evidence type="ECO:0000313" key="1">
    <source>
        <dbReference type="EMBL" id="BCK54687.1"/>
    </source>
</evidence>
<dbReference type="SUPFAM" id="SSF48371">
    <property type="entry name" value="ARM repeat"/>
    <property type="match status" value="1"/>
</dbReference>
<keyword evidence="2" id="KW-1185">Reference proteome</keyword>
<name>A0A7G1KHH7_9NOCA</name>
<dbReference type="InterPro" id="IPR011989">
    <property type="entry name" value="ARM-like"/>
</dbReference>
<gene>
    <name evidence="1" type="ORF">NWFMUON74_24590</name>
</gene>
<dbReference type="EMBL" id="AP023396">
    <property type="protein sequence ID" value="BCK54687.1"/>
    <property type="molecule type" value="Genomic_DNA"/>
</dbReference>
<dbReference type="KEGG" id="nwl:NWFMUON74_24590"/>